<evidence type="ECO:0000256" key="15">
    <source>
        <dbReference type="SAM" id="Phobius"/>
    </source>
</evidence>
<keyword evidence="11 15" id="KW-1133">Transmembrane helix</keyword>
<evidence type="ECO:0000256" key="14">
    <source>
        <dbReference type="SAM" id="MobiDB-lite"/>
    </source>
</evidence>
<evidence type="ECO:0000256" key="13">
    <source>
        <dbReference type="HAMAP-Rule" id="MF_03175"/>
    </source>
</evidence>
<feature type="compositionally biased region" description="Basic and acidic residues" evidence="14">
    <location>
        <begin position="1"/>
        <end position="12"/>
    </location>
</feature>
<comment type="similarity">
    <text evidence="13">Belongs to the peptidase M24A family. Methionine aminopeptidase eukaryotic type 2 subfamily.</text>
</comment>
<dbReference type="HAMAP" id="MF_03175">
    <property type="entry name" value="MetAP_2_euk"/>
    <property type="match status" value="1"/>
</dbReference>
<feature type="transmembrane region" description="Helical" evidence="15">
    <location>
        <begin position="363"/>
        <end position="385"/>
    </location>
</feature>
<feature type="compositionally biased region" description="Polar residues" evidence="14">
    <location>
        <begin position="775"/>
        <end position="788"/>
    </location>
</feature>
<dbReference type="InterPro" id="IPR001714">
    <property type="entry name" value="Pept_M24_MAP"/>
</dbReference>
<feature type="binding site" evidence="13">
    <location>
        <position position="207"/>
    </location>
    <ligand>
        <name>a divalent metal cation</name>
        <dbReference type="ChEBI" id="CHEBI:60240"/>
        <label>2</label>
        <note>catalytic</note>
    </ligand>
</feature>
<feature type="binding site" evidence="13">
    <location>
        <position position="292"/>
    </location>
    <ligand>
        <name>a divalent metal cation</name>
        <dbReference type="ChEBI" id="CHEBI:60240"/>
        <label>2</label>
        <note>catalytic</note>
    </ligand>
</feature>
<keyword evidence="10 13" id="KW-0378">Hydrolase</keyword>
<dbReference type="GO" id="GO:0016020">
    <property type="term" value="C:membrane"/>
    <property type="evidence" value="ECO:0007669"/>
    <property type="project" value="UniProtKB-SubCell"/>
</dbReference>
<feature type="binding site" evidence="13">
    <location>
        <position position="196"/>
    </location>
    <ligand>
        <name>a divalent metal cation</name>
        <dbReference type="ChEBI" id="CHEBI:60240"/>
        <label>1</label>
    </ligand>
</feature>
<feature type="compositionally biased region" description="Basic residues" evidence="14">
    <location>
        <begin position="39"/>
        <end position="54"/>
    </location>
</feature>
<organism evidence="17 18">
    <name type="scientific">Wallemia mellicola</name>
    <dbReference type="NCBI Taxonomy" id="1708541"/>
    <lineage>
        <taxon>Eukaryota</taxon>
        <taxon>Fungi</taxon>
        <taxon>Dikarya</taxon>
        <taxon>Basidiomycota</taxon>
        <taxon>Wallemiomycotina</taxon>
        <taxon>Wallemiomycetes</taxon>
        <taxon>Wallemiales</taxon>
        <taxon>Wallemiaceae</taxon>
        <taxon>Wallemia</taxon>
    </lineage>
</organism>
<dbReference type="EMBL" id="SPRV01000005">
    <property type="protein sequence ID" value="TIC70827.1"/>
    <property type="molecule type" value="Genomic_DNA"/>
</dbReference>
<protein>
    <recommendedName>
        <fullName evidence="13">Methionine aminopeptidase 2</fullName>
        <shortName evidence="13">MAP 2</shortName>
        <shortName evidence="13">MetAP 2</shortName>
        <ecNumber evidence="13">3.4.11.18</ecNumber>
    </recommendedName>
    <alternativeName>
        <fullName evidence="13">Peptidase M</fullName>
    </alternativeName>
</protein>
<evidence type="ECO:0000259" key="16">
    <source>
        <dbReference type="Pfam" id="PF00557"/>
    </source>
</evidence>
<keyword evidence="7 13" id="KW-0645">Protease</keyword>
<dbReference type="GO" id="GO:0005737">
    <property type="term" value="C:cytoplasm"/>
    <property type="evidence" value="ECO:0007669"/>
    <property type="project" value="UniProtKB-SubCell"/>
</dbReference>
<dbReference type="GO" id="GO:0070006">
    <property type="term" value="F:metalloaminopeptidase activity"/>
    <property type="evidence" value="ECO:0007669"/>
    <property type="project" value="UniProtKB-UniRule"/>
</dbReference>
<feature type="compositionally biased region" description="Acidic residues" evidence="14">
    <location>
        <begin position="13"/>
        <end position="24"/>
    </location>
</feature>
<evidence type="ECO:0000256" key="7">
    <source>
        <dbReference type="ARBA" id="ARBA00022670"/>
    </source>
</evidence>
<dbReference type="GO" id="GO:0006508">
    <property type="term" value="P:proteolysis"/>
    <property type="evidence" value="ECO:0007669"/>
    <property type="project" value="UniProtKB-KW"/>
</dbReference>
<feature type="transmembrane region" description="Helical" evidence="15">
    <location>
        <begin position="466"/>
        <end position="485"/>
    </location>
</feature>
<evidence type="ECO:0000313" key="18">
    <source>
        <dbReference type="Proteomes" id="UP000305362"/>
    </source>
</evidence>
<comment type="function">
    <text evidence="13">Cotranslationally removes the N-terminal methionine from nascent proteins. The N-terminal methionine is often cleaved when the second residue in the primary sequence is small and uncharged (Met-Ala-, Cys, Gly, Pro, Ser, Thr, or Val).</text>
</comment>
<gene>
    <name evidence="17" type="ORF">E3Q03_00783</name>
</gene>
<dbReference type="Pfam" id="PF03619">
    <property type="entry name" value="Solute_trans_a"/>
    <property type="match status" value="1"/>
</dbReference>
<accession>A0AB74KH75</accession>
<comment type="cofactor">
    <cofactor evidence="3">
        <name>Fe(2+)</name>
        <dbReference type="ChEBI" id="CHEBI:29033"/>
    </cofactor>
</comment>
<evidence type="ECO:0000256" key="1">
    <source>
        <dbReference type="ARBA" id="ARBA00000294"/>
    </source>
</evidence>
<feature type="binding site" evidence="13">
    <location>
        <position position="267"/>
    </location>
    <ligand>
        <name>substrate</name>
    </ligand>
</feature>
<keyword evidence="5 13" id="KW-0031">Aminopeptidase</keyword>
<evidence type="ECO:0000256" key="5">
    <source>
        <dbReference type="ARBA" id="ARBA00022438"/>
    </source>
</evidence>
<keyword evidence="12 15" id="KW-0472">Membrane</keyword>
<feature type="compositionally biased region" description="Acidic residues" evidence="14">
    <location>
        <begin position="819"/>
        <end position="834"/>
    </location>
</feature>
<evidence type="ECO:0000256" key="11">
    <source>
        <dbReference type="ARBA" id="ARBA00022989"/>
    </source>
</evidence>
<dbReference type="PROSITE" id="PS01202">
    <property type="entry name" value="MAP_2"/>
    <property type="match status" value="1"/>
</dbReference>
<keyword evidence="6 13" id="KW-0963">Cytoplasm</keyword>
<evidence type="ECO:0000256" key="6">
    <source>
        <dbReference type="ARBA" id="ARBA00022490"/>
    </source>
</evidence>
<dbReference type="Pfam" id="PF00557">
    <property type="entry name" value="Peptidase_M24"/>
    <property type="match status" value="1"/>
</dbReference>
<dbReference type="InterPro" id="IPR050247">
    <property type="entry name" value="Met_Aminopeptidase_Type2"/>
</dbReference>
<feature type="transmembrane region" description="Helical" evidence="15">
    <location>
        <begin position="544"/>
        <end position="564"/>
    </location>
</feature>
<feature type="binding site" evidence="13">
    <location>
        <position position="207"/>
    </location>
    <ligand>
        <name>a divalent metal cation</name>
        <dbReference type="ChEBI" id="CHEBI:60240"/>
        <label>1</label>
    </ligand>
</feature>
<reference evidence="17 18" key="1">
    <citation type="submission" date="2019-03" db="EMBL/GenBank/DDBJ databases">
        <title>Sequencing 25 genomes of Wallemia mellicola.</title>
        <authorList>
            <person name="Gostincar C."/>
        </authorList>
    </citation>
    <scope>NUCLEOTIDE SEQUENCE [LARGE SCALE GENOMIC DNA]</scope>
    <source>
        <strain evidence="17 18">EXF-1277</strain>
    </source>
</reference>
<feature type="compositionally biased region" description="Basic and acidic residues" evidence="14">
    <location>
        <begin position="789"/>
        <end position="802"/>
    </location>
</feature>
<comment type="catalytic activity">
    <reaction evidence="1 13">
        <text>Release of N-terminal amino acids, preferentially methionine, from peptides and arylamides.</text>
        <dbReference type="EC" id="3.4.11.18"/>
    </reaction>
</comment>
<dbReference type="PRINTS" id="PR00599">
    <property type="entry name" value="MAPEPTIDASE"/>
</dbReference>
<feature type="binding site" evidence="13">
    <location>
        <position position="176"/>
    </location>
    <ligand>
        <name>substrate</name>
    </ligand>
</feature>
<feature type="binding site" evidence="13">
    <location>
        <position position="351"/>
    </location>
    <ligand>
        <name>a divalent metal cation</name>
        <dbReference type="ChEBI" id="CHEBI:60240"/>
        <label>2</label>
        <note>catalytic</note>
    </ligand>
</feature>
<evidence type="ECO:0000256" key="10">
    <source>
        <dbReference type="ARBA" id="ARBA00022801"/>
    </source>
</evidence>
<comment type="cofactor">
    <cofactor evidence="2">
        <name>Mn(2+)</name>
        <dbReference type="ChEBI" id="CHEBI:29035"/>
    </cofactor>
</comment>
<dbReference type="PANTHER" id="PTHR45777:SF2">
    <property type="entry name" value="METHIONINE AMINOPEPTIDASE 2"/>
    <property type="match status" value="1"/>
</dbReference>
<comment type="subcellular location">
    <subcellularLocation>
        <location evidence="13">Cytoplasm</location>
    </subcellularLocation>
    <subcellularLocation>
        <location evidence="4">Membrane</location>
        <topology evidence="4">Multi-pass membrane protein</topology>
    </subcellularLocation>
</comment>
<evidence type="ECO:0000256" key="8">
    <source>
        <dbReference type="ARBA" id="ARBA00022692"/>
    </source>
</evidence>
<comment type="caution">
    <text evidence="13">Lacks conserved residue(s) required for the propagation of feature annotation.</text>
</comment>
<dbReference type="InterPro" id="IPR036005">
    <property type="entry name" value="Creatinase/aminopeptidase-like"/>
</dbReference>
<feature type="transmembrane region" description="Helical" evidence="15">
    <location>
        <begin position="576"/>
        <end position="600"/>
    </location>
</feature>
<dbReference type="Gene3D" id="3.90.230.10">
    <property type="entry name" value="Creatinase/methionine aminopeptidase superfamily"/>
    <property type="match status" value="1"/>
</dbReference>
<dbReference type="InterPro" id="IPR000994">
    <property type="entry name" value="Pept_M24"/>
</dbReference>
<dbReference type="GO" id="GO:0004239">
    <property type="term" value="F:initiator methionyl aminopeptidase activity"/>
    <property type="evidence" value="ECO:0007669"/>
    <property type="project" value="UniProtKB-UniRule"/>
</dbReference>
<evidence type="ECO:0000256" key="9">
    <source>
        <dbReference type="ARBA" id="ARBA00022723"/>
    </source>
</evidence>
<dbReference type="EC" id="3.4.11.18" evidence="13"/>
<dbReference type="AlphaFoldDB" id="A0AB74KH75"/>
<feature type="region of interest" description="Disordered" evidence="14">
    <location>
        <begin position="775"/>
        <end position="857"/>
    </location>
</feature>
<name>A0AB74KH75_9BASI</name>
<proteinExistence type="inferred from homology"/>
<dbReference type="PANTHER" id="PTHR45777">
    <property type="entry name" value="METHIONINE AMINOPEPTIDASE 2"/>
    <property type="match status" value="1"/>
</dbReference>
<feature type="domain" description="Peptidase M24" evidence="16">
    <location>
        <begin position="114"/>
        <end position="356"/>
    </location>
</feature>
<comment type="caution">
    <text evidence="17">The sequence shown here is derived from an EMBL/GenBank/DDBJ whole genome shotgun (WGS) entry which is preliminary data.</text>
</comment>
<evidence type="ECO:0000256" key="3">
    <source>
        <dbReference type="ARBA" id="ARBA00001954"/>
    </source>
</evidence>
<dbReference type="InterPro" id="IPR005178">
    <property type="entry name" value="Ostalpha/TMEM184C"/>
</dbReference>
<evidence type="ECO:0000256" key="2">
    <source>
        <dbReference type="ARBA" id="ARBA00001936"/>
    </source>
</evidence>
<dbReference type="Proteomes" id="UP000305362">
    <property type="component" value="Unassembled WGS sequence"/>
</dbReference>
<evidence type="ECO:0000256" key="12">
    <source>
        <dbReference type="ARBA" id="ARBA00023136"/>
    </source>
</evidence>
<dbReference type="InterPro" id="IPR002468">
    <property type="entry name" value="Pept_M24A_MAP2"/>
</dbReference>
<dbReference type="InterPro" id="IPR018349">
    <property type="entry name" value="Pept_M24A_MAP2_BS"/>
</dbReference>
<feature type="region of interest" description="Disordered" evidence="14">
    <location>
        <begin position="1"/>
        <end position="73"/>
    </location>
</feature>
<keyword evidence="8 15" id="KW-0812">Transmembrane</keyword>
<dbReference type="SMART" id="SM01417">
    <property type="entry name" value="Solute_trans_a"/>
    <property type="match status" value="1"/>
</dbReference>
<evidence type="ECO:0000313" key="17">
    <source>
        <dbReference type="EMBL" id="TIC70827.1"/>
    </source>
</evidence>
<keyword evidence="9 13" id="KW-0479">Metal-binding</keyword>
<evidence type="ECO:0000256" key="4">
    <source>
        <dbReference type="ARBA" id="ARBA00004141"/>
    </source>
</evidence>
<comment type="cofactor">
    <cofactor evidence="13">
        <name>Co(2+)</name>
        <dbReference type="ChEBI" id="CHEBI:48828"/>
    </cofactor>
    <cofactor evidence="13">
        <name>Zn(2+)</name>
        <dbReference type="ChEBI" id="CHEBI:29105"/>
    </cofactor>
    <cofactor evidence="13">
        <name>Mn(2+)</name>
        <dbReference type="ChEBI" id="CHEBI:29035"/>
    </cofactor>
    <cofactor evidence="13">
        <name>Fe(2+)</name>
        <dbReference type="ChEBI" id="CHEBI:29033"/>
    </cofactor>
    <text evidence="13">Binds 2 divalent metal cations per subunit. Has a high-affinity and a low affinity metal-binding site. The true nature of the physiological cofactor is under debate. The enzyme is active with cobalt, zinc, manganese or divalent iron ions. Most likely, methionine aminopeptidases function as mononuclear Fe(2+)-metalloproteases under physiological conditions, and the catalytically relevant metal-binding site has been assigned to the histidine-containing high-affinity site.</text>
</comment>
<sequence length="857" mass="96254">MTGEEESKKIIENQEEEEEEEEETNNPAATPLDGEGAAKKKKKKKNNNKKKKKTAAPQSEPPRVGITKRFPNGIYPVGEEQEYVGENSYRTTSAEKRELERLTHEDPETTYSDIRRAAEAHRDVRQYVQRSIKPGMSLTEIAEMVEDGTRACVEEDGLSSGVGFPTGVNINDCAAHFTPNAGDKTILGQNDVLKIDIGIHVNGRILDSAFTLNFESTYNNLLEAVKAATNAGVKGAGIDVRLGELGGEIQEVMESYEVDVNDKYKIHGGKSVPIVNNGDPTKMEEGEYYAIETFGSTGRGYVSDQGVCSHYARNKDAPHVPLRTQSAKNAGIVTDYPPLHDIKGSMTAQFEHTILLRPTVKEVLPGVLLFLSSLSALVATAISFIVRILVMVPVYSLASLISLFSLDAAYWIDVGRDLYEAFVIYCFFNLLVEYLQSTAHMMPVSLFQESMDVSDPYSFLFLKRGILQYAWVKPLLAILTLVLKLTGKYDDGLIAWNTGYTYVQLIYNASICTALYCLAMFWVTVNDDLKAFRPVPKFLSVKGILFATFWQGLLVSFLVAIGAISKLGPYTDPEHISLAIGDILICFEMPFFALLHLFAFSSDDYIPKKTYHSSRLPLGYAFRDSFSMKDVFIDSIQTLKGVGFDYKEFEPVAANKIHQGKARDRRLGAGLRYSERGTQKYWVGGTNGEGTSRQVNYNSIDNSNTPIQAHMNRRYNFIDDLVKLEFDDISNAEERLYTESRRLPYGDYNYPNIDVSREEETRLRRDIENQVLANKSSAASRLLSPNQSRDIDAEQRGREGVRTRKSLSNINESIPNIEVNEEHEDDNEDDDNENDTTIAQNHPESYSFSYREPNPWD</sequence>
<feature type="compositionally biased region" description="Polar residues" evidence="14">
    <location>
        <begin position="836"/>
        <end position="848"/>
    </location>
</feature>
<feature type="transmembrane region" description="Helical" evidence="15">
    <location>
        <begin position="418"/>
        <end position="435"/>
    </location>
</feature>
<feature type="binding site" evidence="13">
    <location>
        <position position="351"/>
    </location>
    <ligand>
        <name>a divalent metal cation</name>
        <dbReference type="ChEBI" id="CHEBI:60240"/>
        <label>1</label>
    </ligand>
</feature>
<dbReference type="GO" id="GO:0046872">
    <property type="term" value="F:metal ion binding"/>
    <property type="evidence" value="ECO:0007669"/>
    <property type="project" value="UniProtKB-UniRule"/>
</dbReference>
<feature type="transmembrane region" description="Helical" evidence="15">
    <location>
        <begin position="505"/>
        <end position="523"/>
    </location>
</feature>
<feature type="transmembrane region" description="Helical" evidence="15">
    <location>
        <begin position="392"/>
        <end position="412"/>
    </location>
</feature>
<dbReference type="SUPFAM" id="SSF55920">
    <property type="entry name" value="Creatinase/aminopeptidase"/>
    <property type="match status" value="1"/>
</dbReference>